<dbReference type="PANTHER" id="PTHR11703:SF0">
    <property type="entry name" value="DEOXYHYPUSINE SYNTHASE"/>
    <property type="match status" value="1"/>
</dbReference>
<protein>
    <recommendedName>
        <fullName evidence="5">deoxyhypusine synthase</fullName>
        <ecNumber evidence="5">2.5.1.46</ecNumber>
    </recommendedName>
</protein>
<dbReference type="GO" id="GO:0034038">
    <property type="term" value="F:deoxyhypusine synthase activity"/>
    <property type="evidence" value="ECO:0007669"/>
    <property type="project" value="UniProtKB-EC"/>
</dbReference>
<evidence type="ECO:0000256" key="4">
    <source>
        <dbReference type="ARBA" id="ARBA00009892"/>
    </source>
</evidence>
<comment type="cofactor">
    <cofactor evidence="2">
        <name>NAD(+)</name>
        <dbReference type="ChEBI" id="CHEBI:57540"/>
    </cofactor>
</comment>
<evidence type="ECO:0000256" key="5">
    <source>
        <dbReference type="ARBA" id="ARBA00012683"/>
    </source>
</evidence>
<comment type="similarity">
    <text evidence="4">Belongs to the deoxyhypusine synthase family.</text>
</comment>
<evidence type="ECO:0000313" key="10">
    <source>
        <dbReference type="Proteomes" id="UP001165740"/>
    </source>
</evidence>
<keyword evidence="6" id="KW-0808">Transferase</keyword>
<dbReference type="SUPFAM" id="SSF52467">
    <property type="entry name" value="DHS-like NAD/FAD-binding domain"/>
    <property type="match status" value="1"/>
</dbReference>
<dbReference type="EC" id="2.5.1.46" evidence="5"/>
<feature type="region of interest" description="Disordered" evidence="9">
    <location>
        <begin position="1"/>
        <end position="40"/>
    </location>
</feature>
<evidence type="ECO:0000256" key="8">
    <source>
        <dbReference type="ARBA" id="ARBA00023256"/>
    </source>
</evidence>
<evidence type="ECO:0000256" key="3">
    <source>
        <dbReference type="ARBA" id="ARBA00005041"/>
    </source>
</evidence>
<dbReference type="InterPro" id="IPR029035">
    <property type="entry name" value="DHS-like_NAD/FAD-binding_dom"/>
</dbReference>
<dbReference type="AlphaFoldDB" id="A0A9W2YKJ8"/>
<organism evidence="10 11">
    <name type="scientific">Biomphalaria glabrata</name>
    <name type="common">Bloodfluke planorb</name>
    <name type="synonym">Freshwater snail</name>
    <dbReference type="NCBI Taxonomy" id="6526"/>
    <lineage>
        <taxon>Eukaryota</taxon>
        <taxon>Metazoa</taxon>
        <taxon>Spiralia</taxon>
        <taxon>Lophotrochozoa</taxon>
        <taxon>Mollusca</taxon>
        <taxon>Gastropoda</taxon>
        <taxon>Heterobranchia</taxon>
        <taxon>Euthyneura</taxon>
        <taxon>Panpulmonata</taxon>
        <taxon>Hygrophila</taxon>
        <taxon>Lymnaeoidea</taxon>
        <taxon>Planorbidae</taxon>
        <taxon>Biomphalaria</taxon>
    </lineage>
</organism>
<dbReference type="GeneID" id="106077587"/>
<feature type="compositionally biased region" description="Polar residues" evidence="9">
    <location>
        <begin position="1"/>
        <end position="15"/>
    </location>
</feature>
<dbReference type="OrthoDB" id="294378at2759"/>
<comment type="pathway">
    <text evidence="3">Protein modification; eIF5A hypusination.</text>
</comment>
<reference evidence="11" key="1">
    <citation type="submission" date="2025-08" db="UniProtKB">
        <authorList>
            <consortium name="RefSeq"/>
        </authorList>
    </citation>
    <scope>IDENTIFICATION</scope>
</reference>
<dbReference type="OMA" id="ANIFRYG"/>
<dbReference type="Pfam" id="PF01916">
    <property type="entry name" value="DS"/>
    <property type="match status" value="1"/>
</dbReference>
<evidence type="ECO:0000313" key="11">
    <source>
        <dbReference type="RefSeq" id="XP_055863189.1"/>
    </source>
</evidence>
<dbReference type="PANTHER" id="PTHR11703">
    <property type="entry name" value="DEOXYHYPUSINE SYNTHASE"/>
    <property type="match status" value="1"/>
</dbReference>
<dbReference type="InterPro" id="IPR002773">
    <property type="entry name" value="Deoxyhypusine_synthase"/>
</dbReference>
<dbReference type="InterPro" id="IPR036982">
    <property type="entry name" value="Deoxyhypusine_synthase_sf"/>
</dbReference>
<evidence type="ECO:0000256" key="9">
    <source>
        <dbReference type="SAM" id="MobiDB-lite"/>
    </source>
</evidence>
<keyword evidence="10" id="KW-1185">Reference proteome</keyword>
<dbReference type="Gene3D" id="3.40.910.10">
    <property type="entry name" value="Deoxyhypusine synthase"/>
    <property type="match status" value="1"/>
</dbReference>
<proteinExistence type="inferred from homology"/>
<dbReference type="Proteomes" id="UP001165740">
    <property type="component" value="Chromosome 12"/>
</dbReference>
<keyword evidence="8" id="KW-0386">Hypusine biosynthesis</keyword>
<accession>A0A9W2YKJ8</accession>
<name>A0A9W2YKJ8_BIOGL</name>
<dbReference type="GO" id="GO:0005737">
    <property type="term" value="C:cytoplasm"/>
    <property type="evidence" value="ECO:0007669"/>
    <property type="project" value="TreeGrafter"/>
</dbReference>
<evidence type="ECO:0000256" key="6">
    <source>
        <dbReference type="ARBA" id="ARBA00022679"/>
    </source>
</evidence>
<evidence type="ECO:0000256" key="7">
    <source>
        <dbReference type="ARBA" id="ARBA00023027"/>
    </source>
</evidence>
<keyword evidence="7" id="KW-0520">NAD</keyword>
<dbReference type="RefSeq" id="XP_055863189.1">
    <property type="nucleotide sequence ID" value="XM_056007214.1"/>
</dbReference>
<feature type="compositionally biased region" description="Basic and acidic residues" evidence="9">
    <location>
        <begin position="20"/>
        <end position="37"/>
    </location>
</feature>
<comment type="catalytic activity">
    <reaction evidence="1">
        <text>[eIF5A protein]-L-lysine + spermidine = [eIF5A protein]-deoxyhypusine + propane-1,3-diamine</text>
        <dbReference type="Rhea" id="RHEA:33299"/>
        <dbReference type="Rhea" id="RHEA-COMP:10143"/>
        <dbReference type="Rhea" id="RHEA-COMP:10144"/>
        <dbReference type="ChEBI" id="CHEBI:29969"/>
        <dbReference type="ChEBI" id="CHEBI:57484"/>
        <dbReference type="ChEBI" id="CHEBI:57834"/>
        <dbReference type="ChEBI" id="CHEBI:82657"/>
        <dbReference type="EC" id="2.5.1.46"/>
    </reaction>
</comment>
<dbReference type="FunFam" id="3.40.910.10:FF:000001">
    <property type="entry name" value="Probable deoxyhypusine synthase"/>
    <property type="match status" value="1"/>
</dbReference>
<evidence type="ECO:0000256" key="2">
    <source>
        <dbReference type="ARBA" id="ARBA00001911"/>
    </source>
</evidence>
<dbReference type="NCBIfam" id="TIGR00321">
    <property type="entry name" value="dhys"/>
    <property type="match status" value="1"/>
</dbReference>
<sequence>MGTLSQPINEISQDNGLHVSGRDARSELDSSRSRDVNRSGNKTIITSRNHVHVHHLVRGALEQALKESDPVEDGTPTVAGYDFNQGVNYTKLFQTLPTMGFQASHLGQAIEAMNAMIDCRMKPVPAAEAEQTTLPCGRRRTNCTIMLGYTSNMVSSGNREIIRYLAQHNMIDCIVSTAGGIEEDFMKCFSSFYMGDFKLKGAELFEKSHNRTGNLLVPNTTYCKFHSWLNPILDTMVEEQKQGAEWTPSKLIWRMGKEINNPESIYYWAYKNQIPVFSPAITDGAIGDVLFFHRHLHPGNSIKLDIVADVQTINDLALFSVNTGVLILGGGVIKHHILNANIFRYGTDYCVYVNTGNEFDGSDAGASPEEAISWGKIKLTCKPVKVYAEATVILPILVGETFAKRQAEFTAFNSCHSF</sequence>
<gene>
    <name evidence="11" type="primary">LOC106077587</name>
</gene>
<evidence type="ECO:0000256" key="1">
    <source>
        <dbReference type="ARBA" id="ARBA00000952"/>
    </source>
</evidence>